<evidence type="ECO:0000256" key="3">
    <source>
        <dbReference type="ARBA" id="ARBA00022991"/>
    </source>
</evidence>
<dbReference type="RefSeq" id="WP_008319778.1">
    <property type="nucleotide sequence ID" value="NZ_AOLN01000011.1"/>
</dbReference>
<dbReference type="InterPro" id="IPR029016">
    <property type="entry name" value="GAF-like_dom_sf"/>
</dbReference>
<dbReference type="PROSITE" id="PS50113">
    <property type="entry name" value="PAC"/>
    <property type="match status" value="1"/>
</dbReference>
<organism evidence="8 9">
    <name type="scientific">Haloferax mucosum ATCC BAA-1512</name>
    <dbReference type="NCBI Taxonomy" id="662479"/>
    <lineage>
        <taxon>Archaea</taxon>
        <taxon>Methanobacteriati</taxon>
        <taxon>Methanobacteriota</taxon>
        <taxon>Stenosarchaea group</taxon>
        <taxon>Halobacteria</taxon>
        <taxon>Halobacteriales</taxon>
        <taxon>Haloferacaceae</taxon>
        <taxon>Haloferax</taxon>
    </lineage>
</organism>
<dbReference type="Proteomes" id="UP000011550">
    <property type="component" value="Unassembled WGS sequence"/>
</dbReference>
<dbReference type="InterPro" id="IPR007050">
    <property type="entry name" value="HTH_bacterioopsin"/>
</dbReference>
<keyword evidence="9" id="KW-1185">Reference proteome</keyword>
<evidence type="ECO:0000256" key="2">
    <source>
        <dbReference type="ARBA" id="ARBA00022643"/>
    </source>
</evidence>
<sequence length="659" mass="71393">MNEPTPNLRVLTVVGDEHRERLERRLSPLSVETMSSVADARRRLGDDTIDCLVVVTDRSEAIEQLHGETAVPLVAVVPETGQLSDADARDAGASDVVPVVDSNLFERLPDRVQSAVAWRRRGTEAADRITENLKEQAMDEAPVGITIADCSLPDRPLVYVNEAFESMTGYSEDAALGRNCRYLQGPKTDPEQVTALRRAIDAEESASVELLNYREDGESFWNRVDVAPLSGPDGEVTHYVGFQTDITERVRAEAAAEQYAARVEEERTRLRTLIDHIEGLLEDVTGALVRAETRQELEAAVCGRVAETAQFGCAWVGNCDLSPATIVPNEWAGIDAESVEHIEISRDDTDDPTARAVRTRSVQSGAVPEGLSGDDARFPFLSAIAVPLVHRETLYGVLTVYTAIDALDEEVAVVLGTLGRAVGAAIDAFESRRSLLSDDVLELDVDVSDPTQPLVRLAAAAECQLTYEGAVPHDDGTLSLFVSTAEATDLDEVGVGVESDGIASISRLPRGDDVGLYDITFTRGSLAHLVADAGGRLLDLDADTNGCRFTAVVPDRTVGRALLDDLKAAADGVELRAIKERSAPPQTPREFVSGLSAELTDRQHTALQLAYLGGFFEWPHGVTGDELAESMDISRATFHQHLRAAERKLVSGFFETRLT</sequence>
<dbReference type="AlphaFoldDB" id="M0IDW1"/>
<keyword evidence="5" id="KW-0804">Transcription</keyword>
<dbReference type="EMBL" id="AOLN01000011">
    <property type="protein sequence ID" value="ELZ94956.1"/>
    <property type="molecule type" value="Genomic_DNA"/>
</dbReference>
<gene>
    <name evidence="8" type="ORF">C440_07767</name>
</gene>
<dbReference type="Pfam" id="PF13185">
    <property type="entry name" value="GAF_2"/>
    <property type="match status" value="1"/>
</dbReference>
<keyword evidence="4" id="KW-0805">Transcription regulation</keyword>
<keyword evidence="2" id="KW-0288">FMN</keyword>
<dbReference type="PANTHER" id="PTHR47429:SF2">
    <property type="entry name" value="PROTEIN TWIN LOV 1"/>
    <property type="match status" value="1"/>
</dbReference>
<keyword evidence="3" id="KW-0157">Chromophore</keyword>
<evidence type="ECO:0000259" key="6">
    <source>
        <dbReference type="PROSITE" id="PS50112"/>
    </source>
</evidence>
<dbReference type="PROSITE" id="PS50112">
    <property type="entry name" value="PAS"/>
    <property type="match status" value="1"/>
</dbReference>
<evidence type="ECO:0000259" key="7">
    <source>
        <dbReference type="PROSITE" id="PS50113"/>
    </source>
</evidence>
<dbReference type="Pfam" id="PF15915">
    <property type="entry name" value="BAT"/>
    <property type="match status" value="1"/>
</dbReference>
<feature type="domain" description="PAC" evidence="7">
    <location>
        <begin position="204"/>
        <end position="258"/>
    </location>
</feature>
<evidence type="ECO:0000313" key="9">
    <source>
        <dbReference type="Proteomes" id="UP000011550"/>
    </source>
</evidence>
<dbReference type="Pfam" id="PF13426">
    <property type="entry name" value="PAS_9"/>
    <property type="match status" value="1"/>
</dbReference>
<reference evidence="8 9" key="1">
    <citation type="journal article" date="2014" name="PLoS Genet.">
        <title>Phylogenetically driven sequencing of extremely halophilic archaea reveals strategies for static and dynamic osmo-response.</title>
        <authorList>
            <person name="Becker E.A."/>
            <person name="Seitzer P.M."/>
            <person name="Tritt A."/>
            <person name="Larsen D."/>
            <person name="Krusor M."/>
            <person name="Yao A.I."/>
            <person name="Wu D."/>
            <person name="Madern D."/>
            <person name="Eisen J.A."/>
            <person name="Darling A.E."/>
            <person name="Facciotti M.T."/>
        </authorList>
    </citation>
    <scope>NUCLEOTIDE SEQUENCE [LARGE SCALE GENOMIC DNA]</scope>
    <source>
        <strain evidence="8 9">ATCC BAA-1512</strain>
    </source>
</reference>
<evidence type="ECO:0000256" key="4">
    <source>
        <dbReference type="ARBA" id="ARBA00023015"/>
    </source>
</evidence>
<dbReference type="SUPFAM" id="SSF55781">
    <property type="entry name" value="GAF domain-like"/>
    <property type="match status" value="1"/>
</dbReference>
<dbReference type="InterPro" id="IPR000014">
    <property type="entry name" value="PAS"/>
</dbReference>
<feature type="domain" description="PAS" evidence="6">
    <location>
        <begin position="130"/>
        <end position="203"/>
    </location>
</feature>
<dbReference type="STRING" id="662479.C440_07767"/>
<dbReference type="NCBIfam" id="TIGR00229">
    <property type="entry name" value="sensory_box"/>
    <property type="match status" value="1"/>
</dbReference>
<proteinExistence type="predicted"/>
<dbReference type="InterPro" id="IPR031803">
    <property type="entry name" value="BAT_GAF/HTH-assoc"/>
</dbReference>
<protein>
    <submittedName>
        <fullName evidence="8">Bacterio-opsin activator</fullName>
    </submittedName>
</protein>
<dbReference type="OrthoDB" id="106505at2157"/>
<keyword evidence="1" id="KW-0285">Flavoprotein</keyword>
<dbReference type="SUPFAM" id="SSF55785">
    <property type="entry name" value="PYP-like sensor domain (PAS domain)"/>
    <property type="match status" value="1"/>
</dbReference>
<evidence type="ECO:0000256" key="5">
    <source>
        <dbReference type="ARBA" id="ARBA00023163"/>
    </source>
</evidence>
<dbReference type="InterPro" id="IPR003018">
    <property type="entry name" value="GAF"/>
</dbReference>
<dbReference type="InterPro" id="IPR035965">
    <property type="entry name" value="PAS-like_dom_sf"/>
</dbReference>
<evidence type="ECO:0000256" key="1">
    <source>
        <dbReference type="ARBA" id="ARBA00022630"/>
    </source>
</evidence>
<name>M0IDW1_9EURY</name>
<accession>M0IDW1</accession>
<dbReference type="SMART" id="SM00086">
    <property type="entry name" value="PAC"/>
    <property type="match status" value="1"/>
</dbReference>
<dbReference type="Gene3D" id="3.30.450.40">
    <property type="match status" value="1"/>
</dbReference>
<dbReference type="CDD" id="cd00130">
    <property type="entry name" value="PAS"/>
    <property type="match status" value="1"/>
</dbReference>
<evidence type="ECO:0000313" key="8">
    <source>
        <dbReference type="EMBL" id="ELZ94956.1"/>
    </source>
</evidence>
<dbReference type="PANTHER" id="PTHR47429">
    <property type="entry name" value="PROTEIN TWIN LOV 1"/>
    <property type="match status" value="1"/>
</dbReference>
<dbReference type="Pfam" id="PF04967">
    <property type="entry name" value="HTH_10"/>
    <property type="match status" value="1"/>
</dbReference>
<dbReference type="InterPro" id="IPR001610">
    <property type="entry name" value="PAC"/>
</dbReference>
<dbReference type="PATRIC" id="fig|662479.7.peg.1575"/>
<dbReference type="Gene3D" id="3.30.450.20">
    <property type="entry name" value="PAS domain"/>
    <property type="match status" value="1"/>
</dbReference>
<dbReference type="InterPro" id="IPR000700">
    <property type="entry name" value="PAS-assoc_C"/>
</dbReference>
<comment type="caution">
    <text evidence="8">The sequence shown here is derived from an EMBL/GenBank/DDBJ whole genome shotgun (WGS) entry which is preliminary data.</text>
</comment>